<evidence type="ECO:0000313" key="1">
    <source>
        <dbReference type="EMBL" id="MBM6578474.1"/>
    </source>
</evidence>
<gene>
    <name evidence="1" type="ORF">ILT43_19000</name>
</gene>
<protein>
    <submittedName>
        <fullName evidence="1">Uncharacterized protein</fullName>
    </submittedName>
</protein>
<dbReference type="RefSeq" id="WP_204200568.1">
    <property type="nucleotide sequence ID" value="NZ_JAFEMC010000008.1"/>
</dbReference>
<accession>A0ABS2DEI6</accession>
<comment type="caution">
    <text evidence="1">The sequence shown here is derived from an EMBL/GenBank/DDBJ whole genome shotgun (WGS) entry which is preliminary data.</text>
</comment>
<keyword evidence="2" id="KW-1185">Reference proteome</keyword>
<reference evidence="1 2" key="1">
    <citation type="submission" date="2020-12" db="EMBL/GenBank/DDBJ databases">
        <title>Sphingomonas sp.</title>
        <authorList>
            <person name="Kim M.K."/>
        </authorList>
    </citation>
    <scope>NUCLEOTIDE SEQUENCE [LARGE SCALE GENOMIC DNA]</scope>
    <source>
        <strain evidence="1 2">BT552</strain>
    </source>
</reference>
<sequence>MLLALVGWTLIAGLQGPGGTPPAPLAPGTAPTSAQIEQRRAQSSSLGRMLYEYDRAAWLSSDALTAKIPKEKLAGAGGYIVEQIGDQLLRVTYYRGGVADAQAFFVADVRGGKVIRNEVLAQPIALTREQTVLARAREIGAVTAQERSYRPCNSRPFNTVVLPSRNGGPTAVYLLSAQQDAGTYPLGGNYRVVVGSDGKVLSYRPYSVSCLNMKVPKLPAGATPVGFMINHLLDPAPTELHVFASYSLGMPLYVATPDKRVWQVKGSDIMLSKPN</sequence>
<evidence type="ECO:0000313" key="2">
    <source>
        <dbReference type="Proteomes" id="UP000763641"/>
    </source>
</evidence>
<dbReference type="EMBL" id="JAFEMC010000008">
    <property type="protein sequence ID" value="MBM6578474.1"/>
    <property type="molecule type" value="Genomic_DNA"/>
</dbReference>
<organism evidence="1 2">
    <name type="scientific">Sphingomonas longa</name>
    <dbReference type="NCBI Taxonomy" id="2778730"/>
    <lineage>
        <taxon>Bacteria</taxon>
        <taxon>Pseudomonadati</taxon>
        <taxon>Pseudomonadota</taxon>
        <taxon>Alphaproteobacteria</taxon>
        <taxon>Sphingomonadales</taxon>
        <taxon>Sphingomonadaceae</taxon>
        <taxon>Sphingomonas</taxon>
    </lineage>
</organism>
<name>A0ABS2DEI6_9SPHN</name>
<dbReference type="Proteomes" id="UP000763641">
    <property type="component" value="Unassembled WGS sequence"/>
</dbReference>
<proteinExistence type="predicted"/>